<feature type="domain" description="Thioester reductase (TE)" evidence="12">
    <location>
        <begin position="3"/>
        <end position="101"/>
    </location>
</feature>
<comment type="catalytic activity">
    <reaction evidence="9">
        <text>eicosanoyl-CoA + 2 NADPH + 2 H(+) = eicosan-1-ol + 2 NADP(+) + CoA</text>
        <dbReference type="Rhea" id="RHEA:81727"/>
        <dbReference type="ChEBI" id="CHEBI:15378"/>
        <dbReference type="ChEBI" id="CHEBI:57287"/>
        <dbReference type="ChEBI" id="CHEBI:57380"/>
        <dbReference type="ChEBI" id="CHEBI:57783"/>
        <dbReference type="ChEBI" id="CHEBI:58349"/>
        <dbReference type="ChEBI" id="CHEBI:75627"/>
    </reaction>
    <physiologicalReaction direction="left-to-right" evidence="9">
        <dbReference type="Rhea" id="RHEA:81728"/>
    </physiologicalReaction>
</comment>
<dbReference type="PANTHER" id="PTHR11011">
    <property type="entry name" value="MALE STERILITY PROTEIN 2-RELATED"/>
    <property type="match status" value="1"/>
</dbReference>
<dbReference type="GeneID" id="112543261"/>
<evidence type="ECO:0000256" key="8">
    <source>
        <dbReference type="ARBA" id="ARBA00049865"/>
    </source>
</evidence>
<keyword evidence="4 10" id="KW-0443">Lipid metabolism</keyword>
<dbReference type="InterPro" id="IPR013120">
    <property type="entry name" value="FAR_NAD-bd"/>
</dbReference>
<dbReference type="GO" id="GO:0005778">
    <property type="term" value="C:peroxisomal membrane"/>
    <property type="evidence" value="ECO:0007669"/>
    <property type="project" value="UniProtKB-SubCell"/>
</dbReference>
<dbReference type="GO" id="GO:0035336">
    <property type="term" value="P:long-chain fatty-acyl-CoA metabolic process"/>
    <property type="evidence" value="ECO:0007669"/>
    <property type="project" value="TreeGrafter"/>
</dbReference>
<evidence type="ECO:0000313" key="13">
    <source>
        <dbReference type="Proteomes" id="UP000695026"/>
    </source>
</evidence>
<dbReference type="Gene3D" id="3.40.50.720">
    <property type="entry name" value="NAD(P)-binding Rossmann-like Domain"/>
    <property type="match status" value="1"/>
</dbReference>
<dbReference type="PANTHER" id="PTHR11011:SF120">
    <property type="entry name" value="FATTY ACYL-COA REDUCTASE 2"/>
    <property type="match status" value="1"/>
</dbReference>
<dbReference type="OMA" id="FYHTFCT"/>
<dbReference type="RefSeq" id="XP_025033269.1">
    <property type="nucleotide sequence ID" value="XM_025177501.1"/>
</dbReference>
<evidence type="ECO:0000259" key="12">
    <source>
        <dbReference type="Pfam" id="PF07993"/>
    </source>
</evidence>
<dbReference type="CDD" id="cd09071">
    <property type="entry name" value="FAR_C"/>
    <property type="match status" value="1"/>
</dbReference>
<dbReference type="SUPFAM" id="SSF51735">
    <property type="entry name" value="NAD(P)-binding Rossmann-fold domains"/>
    <property type="match status" value="1"/>
</dbReference>
<comment type="catalytic activity">
    <reaction evidence="8">
        <text>18-methylnonadecanoyl-CoA + 2 NADPH + 2 H(+) = 18-methylnonadecan-1-ol + 2 NADP(+) + CoA</text>
        <dbReference type="Rhea" id="RHEA:81767"/>
        <dbReference type="ChEBI" id="CHEBI:15378"/>
        <dbReference type="ChEBI" id="CHEBI:57287"/>
        <dbReference type="ChEBI" id="CHEBI:57783"/>
        <dbReference type="ChEBI" id="CHEBI:58349"/>
        <dbReference type="ChEBI" id="CHEBI:84914"/>
        <dbReference type="ChEBI" id="CHEBI:231999"/>
    </reaction>
    <physiologicalReaction direction="left-to-right" evidence="8">
        <dbReference type="Rhea" id="RHEA:81768"/>
    </physiologicalReaction>
</comment>
<comment type="subcellular location">
    <subcellularLocation>
        <location evidence="1">Peroxisome membrane</location>
        <topology evidence="1">Single-pass membrane protein</topology>
    </subcellularLocation>
</comment>
<evidence type="ECO:0000256" key="1">
    <source>
        <dbReference type="ARBA" id="ARBA00004549"/>
    </source>
</evidence>
<evidence type="ECO:0000256" key="4">
    <source>
        <dbReference type="ARBA" id="ARBA00023098"/>
    </source>
</evidence>
<protein>
    <recommendedName>
        <fullName evidence="10">Fatty acyl-CoA reductase</fullName>
        <ecNumber evidence="10">1.2.1.84</ecNumber>
    </recommendedName>
</protein>
<keyword evidence="10" id="KW-0560">Oxidoreductase</keyword>
<dbReference type="Proteomes" id="UP000695026">
    <property type="component" value="Unplaced"/>
</dbReference>
<dbReference type="Pfam" id="PF07993">
    <property type="entry name" value="NAD_binding_4"/>
    <property type="match status" value="1"/>
</dbReference>
<dbReference type="InterPro" id="IPR033640">
    <property type="entry name" value="FAR_C"/>
</dbReference>
<evidence type="ECO:0000256" key="9">
    <source>
        <dbReference type="ARBA" id="ARBA00049930"/>
    </source>
</evidence>
<dbReference type="EC" id="1.2.1.84" evidence="10"/>
<dbReference type="KEGG" id="pbi:112543261"/>
<dbReference type="GO" id="GO:0102965">
    <property type="term" value="F:alcohol-forming long-chain fatty acyl-CoA reductase activity"/>
    <property type="evidence" value="ECO:0007669"/>
    <property type="project" value="UniProtKB-EC"/>
</dbReference>
<dbReference type="Pfam" id="PF03015">
    <property type="entry name" value="Sterile"/>
    <property type="match status" value="1"/>
</dbReference>
<comment type="catalytic activity">
    <reaction evidence="7">
        <text>a long-chain fatty acyl-CoA + 2 NADPH + 2 H(+) = a long-chain primary fatty alcohol + 2 NADP(+) + CoA</text>
        <dbReference type="Rhea" id="RHEA:52716"/>
        <dbReference type="ChEBI" id="CHEBI:15378"/>
        <dbReference type="ChEBI" id="CHEBI:57287"/>
        <dbReference type="ChEBI" id="CHEBI:57783"/>
        <dbReference type="ChEBI" id="CHEBI:58349"/>
        <dbReference type="ChEBI" id="CHEBI:77396"/>
        <dbReference type="ChEBI" id="CHEBI:83139"/>
        <dbReference type="EC" id="1.2.1.84"/>
    </reaction>
    <physiologicalReaction direction="left-to-right" evidence="7">
        <dbReference type="Rhea" id="RHEA:52717"/>
    </physiologicalReaction>
</comment>
<evidence type="ECO:0000256" key="5">
    <source>
        <dbReference type="ARBA" id="ARBA00047991"/>
    </source>
</evidence>
<keyword evidence="10" id="KW-0521">NADP</keyword>
<feature type="domain" description="Fatty acyl-CoA reductase C-terminal" evidence="11">
    <location>
        <begin position="173"/>
        <end position="232"/>
    </location>
</feature>
<comment type="function">
    <text evidence="10">Catalyzes the reduction of fatty acyl-CoA to fatty alcohols.</text>
</comment>
<accession>A0A9F5JD82</accession>
<dbReference type="GO" id="GO:0080019">
    <property type="term" value="F:alcohol-forming very long-chain fatty acyl-CoA reductase activity"/>
    <property type="evidence" value="ECO:0007669"/>
    <property type="project" value="InterPro"/>
</dbReference>
<evidence type="ECO:0000256" key="3">
    <source>
        <dbReference type="ARBA" id="ARBA00022516"/>
    </source>
</evidence>
<keyword evidence="3 10" id="KW-0444">Lipid biosynthesis</keyword>
<evidence type="ECO:0000256" key="7">
    <source>
        <dbReference type="ARBA" id="ARBA00049089"/>
    </source>
</evidence>
<dbReference type="OrthoDB" id="429813at2759"/>
<gene>
    <name evidence="14" type="primary">LOC112543261</name>
</gene>
<comment type="catalytic activity">
    <reaction evidence="5">
        <text>octadecanoyl-CoA + 2 NADPH + 2 H(+) = octadecan-1-ol + 2 NADP(+) + CoA</text>
        <dbReference type="Rhea" id="RHEA:36319"/>
        <dbReference type="ChEBI" id="CHEBI:15378"/>
        <dbReference type="ChEBI" id="CHEBI:32154"/>
        <dbReference type="ChEBI" id="CHEBI:57287"/>
        <dbReference type="ChEBI" id="CHEBI:57394"/>
        <dbReference type="ChEBI" id="CHEBI:57783"/>
        <dbReference type="ChEBI" id="CHEBI:58349"/>
        <dbReference type="EC" id="1.2.1.84"/>
    </reaction>
    <physiologicalReaction direction="left-to-right" evidence="5">
        <dbReference type="Rhea" id="RHEA:36320"/>
    </physiologicalReaction>
</comment>
<dbReference type="AlphaFoldDB" id="A0A9F5JD82"/>
<keyword evidence="13" id="KW-1185">Reference proteome</keyword>
<dbReference type="InterPro" id="IPR036291">
    <property type="entry name" value="NAD(P)-bd_dom_sf"/>
</dbReference>
<reference evidence="14" key="1">
    <citation type="submission" date="2025-08" db="UniProtKB">
        <authorList>
            <consortium name="RefSeq"/>
        </authorList>
    </citation>
    <scope>IDENTIFICATION</scope>
    <source>
        <tissue evidence="14">Liver</tissue>
    </source>
</reference>
<evidence type="ECO:0000256" key="10">
    <source>
        <dbReference type="RuleBase" id="RU363097"/>
    </source>
</evidence>
<sequence length="232" mass="26249">MDESLVEAITPKLIGDWPNTYTFSKALTEHLIQQEKGDLNVAIIRPSIVGASWQEPFPGWVDNFNGTSGFFIAAGKGILQTIKCNRDAVADIIPVDLAINLTITAGWYTAVHRPKSLLIYNCTSGGLNPFFWGDLEDHARSTLENNPLEKPFRLPNASLTSSYLAHQYWTFVCHTTPAFLCDLYLRLTGKKPRIMKLFNRLDKTMSLLEYFTSHSWDWSTDNTNMLMKELSP</sequence>
<name>A0A9F5JD82_PYTBI</name>
<evidence type="ECO:0000259" key="11">
    <source>
        <dbReference type="Pfam" id="PF03015"/>
    </source>
</evidence>
<dbReference type="InterPro" id="IPR026055">
    <property type="entry name" value="FAR"/>
</dbReference>
<evidence type="ECO:0000313" key="14">
    <source>
        <dbReference type="RefSeq" id="XP_025033269.1"/>
    </source>
</evidence>
<organism evidence="13 14">
    <name type="scientific">Python bivittatus</name>
    <name type="common">Burmese python</name>
    <name type="synonym">Python molurus bivittatus</name>
    <dbReference type="NCBI Taxonomy" id="176946"/>
    <lineage>
        <taxon>Eukaryota</taxon>
        <taxon>Metazoa</taxon>
        <taxon>Chordata</taxon>
        <taxon>Craniata</taxon>
        <taxon>Vertebrata</taxon>
        <taxon>Euteleostomi</taxon>
        <taxon>Lepidosauria</taxon>
        <taxon>Squamata</taxon>
        <taxon>Bifurcata</taxon>
        <taxon>Unidentata</taxon>
        <taxon>Episquamata</taxon>
        <taxon>Toxicofera</taxon>
        <taxon>Serpentes</taxon>
        <taxon>Henophidia</taxon>
        <taxon>Pythonidae</taxon>
        <taxon>Python</taxon>
    </lineage>
</organism>
<proteinExistence type="inferred from homology"/>
<evidence type="ECO:0000256" key="6">
    <source>
        <dbReference type="ARBA" id="ARBA00048521"/>
    </source>
</evidence>
<evidence type="ECO:0000256" key="2">
    <source>
        <dbReference type="ARBA" id="ARBA00005928"/>
    </source>
</evidence>
<feature type="non-terminal residue" evidence="14">
    <location>
        <position position="232"/>
    </location>
</feature>
<comment type="catalytic activity">
    <reaction evidence="6">
        <text>hexadecanoyl-CoA + 2 NADPH + 2 H(+) = hexadecan-1-ol + 2 NADP(+) + CoA</text>
        <dbReference type="Rhea" id="RHEA:36315"/>
        <dbReference type="ChEBI" id="CHEBI:15378"/>
        <dbReference type="ChEBI" id="CHEBI:16125"/>
        <dbReference type="ChEBI" id="CHEBI:57287"/>
        <dbReference type="ChEBI" id="CHEBI:57379"/>
        <dbReference type="ChEBI" id="CHEBI:57783"/>
        <dbReference type="ChEBI" id="CHEBI:58349"/>
        <dbReference type="EC" id="1.2.1.84"/>
    </reaction>
    <physiologicalReaction direction="left-to-right" evidence="6">
        <dbReference type="Rhea" id="RHEA:36316"/>
    </physiologicalReaction>
</comment>
<comment type="similarity">
    <text evidence="2 10">Belongs to the fatty acyl-CoA reductase family.</text>
</comment>